<accession>A6IYW8</accession>
<dbReference type="Proteomes" id="UP000234681">
    <property type="component" value="Chromosome 19"/>
</dbReference>
<protein>
    <submittedName>
        <fullName evidence="1">RCG51501</fullName>
    </submittedName>
</protein>
<gene>
    <name evidence="1" type="ORF">rCG_51501</name>
</gene>
<organism evidence="1 2">
    <name type="scientific">Rattus norvegicus</name>
    <name type="common">Rat</name>
    <dbReference type="NCBI Taxonomy" id="10116"/>
    <lineage>
        <taxon>Eukaryota</taxon>
        <taxon>Metazoa</taxon>
        <taxon>Chordata</taxon>
        <taxon>Craniata</taxon>
        <taxon>Vertebrata</taxon>
        <taxon>Euteleostomi</taxon>
        <taxon>Mammalia</taxon>
        <taxon>Eutheria</taxon>
        <taxon>Euarchontoglires</taxon>
        <taxon>Glires</taxon>
        <taxon>Rodentia</taxon>
        <taxon>Myomorpha</taxon>
        <taxon>Muroidea</taxon>
        <taxon>Muridae</taxon>
        <taxon>Murinae</taxon>
        <taxon>Rattus</taxon>
    </lineage>
</organism>
<name>A6IYW8_RAT</name>
<proteinExistence type="predicted"/>
<dbReference type="AlphaFoldDB" id="A6IYW8"/>
<dbReference type="EMBL" id="CH473972">
    <property type="protein sequence ID" value="EDL92446.1"/>
    <property type="molecule type" value="Genomic_DNA"/>
</dbReference>
<sequence>MSLYTSAIRSCSSTRMNENRLWRTKALLSSLQRPTAEVPDIIGMCFSIHI</sequence>
<evidence type="ECO:0000313" key="2">
    <source>
        <dbReference type="Proteomes" id="UP000234681"/>
    </source>
</evidence>
<evidence type="ECO:0000313" key="1">
    <source>
        <dbReference type="EMBL" id="EDL92446.1"/>
    </source>
</evidence>
<reference evidence="2" key="1">
    <citation type="submission" date="2005-09" db="EMBL/GenBank/DDBJ databases">
        <authorList>
            <person name="Mural R.J."/>
            <person name="Li P.W."/>
            <person name="Adams M.D."/>
            <person name="Amanatides P.G."/>
            <person name="Baden-Tillson H."/>
            <person name="Barnstead M."/>
            <person name="Chin S.H."/>
            <person name="Dew I."/>
            <person name="Evans C.A."/>
            <person name="Ferriera S."/>
            <person name="Flanigan M."/>
            <person name="Fosler C."/>
            <person name="Glodek A."/>
            <person name="Gu Z."/>
            <person name="Holt R.A."/>
            <person name="Jennings D."/>
            <person name="Kraft C.L."/>
            <person name="Lu F."/>
            <person name="Nguyen T."/>
            <person name="Nusskern D.R."/>
            <person name="Pfannkoch C.M."/>
            <person name="Sitter C."/>
            <person name="Sutton G.G."/>
            <person name="Venter J.C."/>
            <person name="Wang Z."/>
            <person name="Woodage T."/>
            <person name="Zheng X.H."/>
            <person name="Zhong F."/>
        </authorList>
    </citation>
    <scope>NUCLEOTIDE SEQUENCE [LARGE SCALE GENOMIC DNA]</scope>
    <source>
        <strain>BN</strain>
        <strain evidence="2">Sprague-Dawley</strain>
    </source>
</reference>